<dbReference type="AlphaFoldDB" id="A0A1E5W4T9"/>
<evidence type="ECO:0000259" key="8">
    <source>
        <dbReference type="Pfam" id="PF00082"/>
    </source>
</evidence>
<keyword evidence="4" id="KW-0378">Hydrolase</keyword>
<feature type="chain" id="PRO_5009188889" evidence="7">
    <location>
        <begin position="25"/>
        <end position="456"/>
    </location>
</feature>
<dbReference type="GO" id="GO:0006508">
    <property type="term" value="P:proteolysis"/>
    <property type="evidence" value="ECO:0007669"/>
    <property type="project" value="UniProtKB-KW"/>
</dbReference>
<dbReference type="OrthoDB" id="206201at2759"/>
<dbReference type="GO" id="GO:0004252">
    <property type="term" value="F:serine-type endopeptidase activity"/>
    <property type="evidence" value="ECO:0007669"/>
    <property type="project" value="InterPro"/>
</dbReference>
<evidence type="ECO:0000256" key="7">
    <source>
        <dbReference type="SAM" id="SignalP"/>
    </source>
</evidence>
<proteinExistence type="inferred from homology"/>
<evidence type="ECO:0000256" key="2">
    <source>
        <dbReference type="ARBA" id="ARBA00022670"/>
    </source>
</evidence>
<dbReference type="CDD" id="cd02120">
    <property type="entry name" value="PA_subtilisin_like"/>
    <property type="match status" value="1"/>
</dbReference>
<dbReference type="PANTHER" id="PTHR10795">
    <property type="entry name" value="PROPROTEIN CONVERTASE SUBTILISIN/KEXIN"/>
    <property type="match status" value="1"/>
</dbReference>
<dbReference type="STRING" id="888268.A0A1E5W4T9"/>
<evidence type="ECO:0000256" key="3">
    <source>
        <dbReference type="ARBA" id="ARBA00022729"/>
    </source>
</evidence>
<dbReference type="InterPro" id="IPR045051">
    <property type="entry name" value="SBT"/>
</dbReference>
<dbReference type="InterPro" id="IPR015500">
    <property type="entry name" value="Peptidase_S8_subtilisin-rel"/>
</dbReference>
<comment type="caution">
    <text evidence="6">Lacks conserved residue(s) required for the propagation of feature annotation.</text>
</comment>
<comment type="caution">
    <text evidence="9">The sequence shown here is derived from an EMBL/GenBank/DDBJ whole genome shotgun (WGS) entry which is preliminary data.</text>
</comment>
<evidence type="ECO:0000313" key="9">
    <source>
        <dbReference type="EMBL" id="OEL32330.1"/>
    </source>
</evidence>
<dbReference type="InterPro" id="IPR023828">
    <property type="entry name" value="Peptidase_S8_Ser-AS"/>
</dbReference>
<gene>
    <name evidence="9" type="ORF">BAE44_0006651</name>
</gene>
<dbReference type="Proteomes" id="UP000095767">
    <property type="component" value="Unassembled WGS sequence"/>
</dbReference>
<dbReference type="InterPro" id="IPR036852">
    <property type="entry name" value="Peptidase_S8/S53_dom_sf"/>
</dbReference>
<evidence type="ECO:0000256" key="4">
    <source>
        <dbReference type="ARBA" id="ARBA00022801"/>
    </source>
</evidence>
<evidence type="ECO:0000256" key="1">
    <source>
        <dbReference type="ARBA" id="ARBA00011073"/>
    </source>
</evidence>
<sequence>MVRRIVVAVCLLLAVAAAATAAAAGEPEAEAMSSYIAHVADTNAPRPSSRTPRRASPARLTGRQAAHLETLPFVRAVVPDEMLQLHTTMTPSFLRLSASSGLIPATDGATDVVIGVIDTGIYPQDRASFAANPSLPPPPSRFRGSCVSTPSFNASVFCNNKLVGAKFFHEGAIRKGIVVSASAGNDGPADSTVCNVAPWILTIGASTINRRFPDTVVLGNRETITGTSLYAGPPLSAAEIPLVHGGDMGSRFCEAGKLNKTMVAAKIVLCDYGVNGGIAKGEAVKFAGGAGAILAGIKDMGEIASFSSHGPSCRGLEIIKPDVTAPGVNILAAWTGQNSPTGLDTDMRRVRYSIVSGTSMSCPHVSAVAALLRQPRPDWSPAAMKSALMTTTYVLDNAGNIIKDMSTGKASTPFARGSGHVDPNRALNPGLVYDAEADDYISFLCASVTPTTRSPS</sequence>
<reference evidence="9 10" key="1">
    <citation type="submission" date="2016-09" db="EMBL/GenBank/DDBJ databases">
        <title>The draft genome of Dichanthelium oligosanthes: A C3 panicoid grass species.</title>
        <authorList>
            <person name="Studer A.J."/>
            <person name="Schnable J.C."/>
            <person name="Brutnell T.P."/>
        </authorList>
    </citation>
    <scope>NUCLEOTIDE SEQUENCE [LARGE SCALE GENOMIC DNA]</scope>
    <source>
        <strain evidence="10">cv. Kellogg 1175</strain>
        <tissue evidence="9">Leaf</tissue>
    </source>
</reference>
<dbReference type="Pfam" id="PF00082">
    <property type="entry name" value="Peptidase_S8"/>
    <property type="match status" value="1"/>
</dbReference>
<organism evidence="9 10">
    <name type="scientific">Dichanthelium oligosanthes</name>
    <dbReference type="NCBI Taxonomy" id="888268"/>
    <lineage>
        <taxon>Eukaryota</taxon>
        <taxon>Viridiplantae</taxon>
        <taxon>Streptophyta</taxon>
        <taxon>Embryophyta</taxon>
        <taxon>Tracheophyta</taxon>
        <taxon>Spermatophyta</taxon>
        <taxon>Magnoliopsida</taxon>
        <taxon>Liliopsida</taxon>
        <taxon>Poales</taxon>
        <taxon>Poaceae</taxon>
        <taxon>PACMAD clade</taxon>
        <taxon>Panicoideae</taxon>
        <taxon>Panicodae</taxon>
        <taxon>Paniceae</taxon>
        <taxon>Dichantheliinae</taxon>
        <taxon>Dichanthelium</taxon>
    </lineage>
</organism>
<dbReference type="SUPFAM" id="SSF52743">
    <property type="entry name" value="Subtilisin-like"/>
    <property type="match status" value="1"/>
</dbReference>
<keyword evidence="5" id="KW-0720">Serine protease</keyword>
<keyword evidence="2 9" id="KW-0645">Protease</keyword>
<dbReference type="PROSITE" id="PS51892">
    <property type="entry name" value="SUBTILASE"/>
    <property type="match status" value="1"/>
</dbReference>
<dbReference type="PROSITE" id="PS00138">
    <property type="entry name" value="SUBTILASE_SER"/>
    <property type="match status" value="1"/>
</dbReference>
<keyword evidence="10" id="KW-1185">Reference proteome</keyword>
<accession>A0A1E5W4T9</accession>
<evidence type="ECO:0000256" key="5">
    <source>
        <dbReference type="ARBA" id="ARBA00022825"/>
    </source>
</evidence>
<evidence type="ECO:0000256" key="6">
    <source>
        <dbReference type="PROSITE-ProRule" id="PRU01240"/>
    </source>
</evidence>
<dbReference type="InterPro" id="IPR000209">
    <property type="entry name" value="Peptidase_S8/S53_dom"/>
</dbReference>
<feature type="domain" description="Peptidase S8/S53" evidence="8">
    <location>
        <begin position="166"/>
        <end position="396"/>
    </location>
</feature>
<feature type="signal peptide" evidence="7">
    <location>
        <begin position="1"/>
        <end position="24"/>
    </location>
</feature>
<protein>
    <submittedName>
        <fullName evidence="9">Subtilisin-like protease SBT1.4</fullName>
    </submittedName>
</protein>
<dbReference type="Gene3D" id="3.40.50.200">
    <property type="entry name" value="Peptidase S8/S53 domain"/>
    <property type="match status" value="3"/>
</dbReference>
<comment type="similarity">
    <text evidence="1 6">Belongs to the peptidase S8 family.</text>
</comment>
<dbReference type="EMBL" id="LWDX02021482">
    <property type="protein sequence ID" value="OEL32330.1"/>
    <property type="molecule type" value="Genomic_DNA"/>
</dbReference>
<name>A0A1E5W4T9_9POAL</name>
<dbReference type="PRINTS" id="PR00723">
    <property type="entry name" value="SUBTILISIN"/>
</dbReference>
<evidence type="ECO:0000313" key="10">
    <source>
        <dbReference type="Proteomes" id="UP000095767"/>
    </source>
</evidence>
<keyword evidence="3 7" id="KW-0732">Signal</keyword>